<comment type="subcellular location">
    <subcellularLocation>
        <location evidence="1">Membrane</location>
    </subcellularLocation>
</comment>
<keyword evidence="3 8" id="KW-0812">Transmembrane</keyword>
<feature type="transmembrane region" description="Helical" evidence="8">
    <location>
        <begin position="46"/>
        <end position="66"/>
    </location>
</feature>
<proteinExistence type="predicted"/>
<sequence>MEAELQKRRSMYIEPATTRDELESGEPSKNFDEDGRAKRTGTMITASAHIVTAVIGSGVLSLAWALAQLGWVAGPAILIAFSLITYFTSTLLADTYRFPGLSMAPETTRGYKVQLCGMAQYGNLVGVGIGYTITAAISMVAVLRSNCFHKHGHHVKCLKSNYPSMAIFAGIQIVLSQIPNFHELSWLSILAAVMSFTYSFIGLGLSIAKLIGDGHAKTSLTGTTVGVDVTGSEKVWRSFQAIGDIAFAYAYSTVLIEIQASLGQGRNG</sequence>
<evidence type="ECO:0000256" key="6">
    <source>
        <dbReference type="ARBA" id="ARBA00023136"/>
    </source>
</evidence>
<reference evidence="10" key="2">
    <citation type="journal article" date="2024" name="Plant">
        <title>Genomic evolution and insights into agronomic trait innovations of Sesamum species.</title>
        <authorList>
            <person name="Miao H."/>
            <person name="Wang L."/>
            <person name="Qu L."/>
            <person name="Liu H."/>
            <person name="Sun Y."/>
            <person name="Le M."/>
            <person name="Wang Q."/>
            <person name="Wei S."/>
            <person name="Zheng Y."/>
            <person name="Lin W."/>
            <person name="Duan Y."/>
            <person name="Cao H."/>
            <person name="Xiong S."/>
            <person name="Wang X."/>
            <person name="Wei L."/>
            <person name="Li C."/>
            <person name="Ma Q."/>
            <person name="Ju M."/>
            <person name="Zhao R."/>
            <person name="Li G."/>
            <person name="Mu C."/>
            <person name="Tian Q."/>
            <person name="Mei H."/>
            <person name="Zhang T."/>
            <person name="Gao T."/>
            <person name="Zhang H."/>
        </authorList>
    </citation>
    <scope>NUCLEOTIDE SEQUENCE</scope>
    <source>
        <strain evidence="10">KEN1</strain>
    </source>
</reference>
<dbReference type="InterPro" id="IPR013057">
    <property type="entry name" value="AA_transpt_TM"/>
</dbReference>
<evidence type="ECO:0000256" key="2">
    <source>
        <dbReference type="ARBA" id="ARBA00022448"/>
    </source>
</evidence>
<evidence type="ECO:0000256" key="5">
    <source>
        <dbReference type="ARBA" id="ARBA00022989"/>
    </source>
</evidence>
<keyword evidence="4" id="KW-0029">Amino-acid transport</keyword>
<evidence type="ECO:0000256" key="3">
    <source>
        <dbReference type="ARBA" id="ARBA00022692"/>
    </source>
</evidence>
<keyword evidence="6 8" id="KW-0472">Membrane</keyword>
<dbReference type="AlphaFoldDB" id="A0AAW2WCF6"/>
<organism evidence="10">
    <name type="scientific">Sesamum latifolium</name>
    <dbReference type="NCBI Taxonomy" id="2727402"/>
    <lineage>
        <taxon>Eukaryota</taxon>
        <taxon>Viridiplantae</taxon>
        <taxon>Streptophyta</taxon>
        <taxon>Embryophyta</taxon>
        <taxon>Tracheophyta</taxon>
        <taxon>Spermatophyta</taxon>
        <taxon>Magnoliopsida</taxon>
        <taxon>eudicotyledons</taxon>
        <taxon>Gunneridae</taxon>
        <taxon>Pentapetalae</taxon>
        <taxon>asterids</taxon>
        <taxon>lamiids</taxon>
        <taxon>Lamiales</taxon>
        <taxon>Pedaliaceae</taxon>
        <taxon>Sesamum</taxon>
    </lineage>
</organism>
<evidence type="ECO:0000256" key="8">
    <source>
        <dbReference type="SAM" id="Phobius"/>
    </source>
</evidence>
<dbReference type="GO" id="GO:0006865">
    <property type="term" value="P:amino acid transport"/>
    <property type="evidence" value="ECO:0007669"/>
    <property type="project" value="UniProtKB-KW"/>
</dbReference>
<evidence type="ECO:0000256" key="1">
    <source>
        <dbReference type="ARBA" id="ARBA00004370"/>
    </source>
</evidence>
<gene>
    <name evidence="10" type="ORF">Slati_2423500</name>
</gene>
<evidence type="ECO:0000256" key="7">
    <source>
        <dbReference type="SAM" id="MobiDB-lite"/>
    </source>
</evidence>
<reference evidence="10" key="1">
    <citation type="submission" date="2020-06" db="EMBL/GenBank/DDBJ databases">
        <authorList>
            <person name="Li T."/>
            <person name="Hu X."/>
            <person name="Zhang T."/>
            <person name="Song X."/>
            <person name="Zhang H."/>
            <person name="Dai N."/>
            <person name="Sheng W."/>
            <person name="Hou X."/>
            <person name="Wei L."/>
        </authorList>
    </citation>
    <scope>NUCLEOTIDE SEQUENCE</scope>
    <source>
        <strain evidence="10">KEN1</strain>
        <tissue evidence="10">Leaf</tissue>
    </source>
</reference>
<accession>A0AAW2WCF6</accession>
<keyword evidence="2" id="KW-0813">Transport</keyword>
<evidence type="ECO:0000259" key="9">
    <source>
        <dbReference type="Pfam" id="PF01490"/>
    </source>
</evidence>
<evidence type="ECO:0000313" key="10">
    <source>
        <dbReference type="EMBL" id="KAL0439405.1"/>
    </source>
</evidence>
<comment type="caution">
    <text evidence="10">The sequence shown here is derived from an EMBL/GenBank/DDBJ whole genome shotgun (WGS) entry which is preliminary data.</text>
</comment>
<dbReference type="Pfam" id="PF01490">
    <property type="entry name" value="Aa_trans"/>
    <property type="match status" value="1"/>
</dbReference>
<feature type="transmembrane region" description="Helical" evidence="8">
    <location>
        <begin position="72"/>
        <end position="93"/>
    </location>
</feature>
<evidence type="ECO:0000256" key="4">
    <source>
        <dbReference type="ARBA" id="ARBA00022970"/>
    </source>
</evidence>
<name>A0AAW2WCF6_9LAMI</name>
<dbReference type="PANTHER" id="PTHR48017">
    <property type="entry name" value="OS05G0424000 PROTEIN-RELATED"/>
    <property type="match status" value="1"/>
</dbReference>
<feature type="domain" description="Amino acid transporter transmembrane" evidence="9">
    <location>
        <begin position="39"/>
        <end position="263"/>
    </location>
</feature>
<protein>
    <submittedName>
        <fullName evidence="10">Amino acid permease 6</fullName>
    </submittedName>
</protein>
<feature type="transmembrane region" description="Helical" evidence="8">
    <location>
        <begin position="184"/>
        <end position="208"/>
    </location>
</feature>
<dbReference type="EMBL" id="JACGWN010000008">
    <property type="protein sequence ID" value="KAL0439405.1"/>
    <property type="molecule type" value="Genomic_DNA"/>
</dbReference>
<keyword evidence="5 8" id="KW-1133">Transmembrane helix</keyword>
<dbReference type="GO" id="GO:0016020">
    <property type="term" value="C:membrane"/>
    <property type="evidence" value="ECO:0007669"/>
    <property type="project" value="UniProtKB-SubCell"/>
</dbReference>
<feature type="region of interest" description="Disordered" evidence="7">
    <location>
        <begin position="1"/>
        <end position="35"/>
    </location>
</feature>